<dbReference type="PROSITE" id="PS50188">
    <property type="entry name" value="B302_SPRY"/>
    <property type="match status" value="1"/>
</dbReference>
<proteinExistence type="predicted"/>
<evidence type="ECO:0000313" key="4">
    <source>
        <dbReference type="EMBL" id="KAL3116368.1"/>
    </source>
</evidence>
<sequence length="391" mass="45747">MIFNKKKKMATQTKKKLDQQLREVLEQQLNEKQTKLIEAEAENRMLKNEIEKMRAKLEKKEEQLEKDLAELQKKLVEMKHQQNEQQKSNEQMEKMLQTKADAEKEKDDKLKNDHKEMEEKVHKLEEQLDTQKAFQSELEKKLMEQIVTVQTKVDQQKVIIGELEEQQKHQKQKEEKETNVILDQFSKAQNGEKKPLEKMEKQQKKIKALLNFQQNYWDANAYDEKLKIIGDKSLTVHYKGLFGWHFVFAKHPILLNNNSSDIFYFEISAKNMRNLLFFGFAVKQSKILDERFLCEKGTYAHGSIGAILINGRRAKDAKYHYNEGDTVGIGVNSASRQIIFTKNGLRLDSSDFFVAPSFANDSFHPFVSFVNSDDQIEANFGPNFKFDLTTL</sequence>
<dbReference type="Pfam" id="PF00622">
    <property type="entry name" value="SPRY"/>
    <property type="match status" value="1"/>
</dbReference>
<feature type="domain" description="B30.2/SPRY" evidence="3">
    <location>
        <begin position="194"/>
        <end position="385"/>
    </location>
</feature>
<accession>A0ABD2LMK5</accession>
<dbReference type="EMBL" id="JBICBT010000359">
    <property type="protein sequence ID" value="KAL3116368.1"/>
    <property type="molecule type" value="Genomic_DNA"/>
</dbReference>
<dbReference type="Gene3D" id="2.60.120.920">
    <property type="match status" value="1"/>
</dbReference>
<protein>
    <recommendedName>
        <fullName evidence="3">B30.2/SPRY domain-containing protein</fullName>
    </recommendedName>
</protein>
<evidence type="ECO:0000313" key="5">
    <source>
        <dbReference type="Proteomes" id="UP001620626"/>
    </source>
</evidence>
<organism evidence="4 5">
    <name type="scientific">Heterodera trifolii</name>
    <dbReference type="NCBI Taxonomy" id="157864"/>
    <lineage>
        <taxon>Eukaryota</taxon>
        <taxon>Metazoa</taxon>
        <taxon>Ecdysozoa</taxon>
        <taxon>Nematoda</taxon>
        <taxon>Chromadorea</taxon>
        <taxon>Rhabditida</taxon>
        <taxon>Tylenchina</taxon>
        <taxon>Tylenchomorpha</taxon>
        <taxon>Tylenchoidea</taxon>
        <taxon>Heteroderidae</taxon>
        <taxon>Heteroderinae</taxon>
        <taxon>Heterodera</taxon>
    </lineage>
</organism>
<dbReference type="SMART" id="SM00449">
    <property type="entry name" value="SPRY"/>
    <property type="match status" value="1"/>
</dbReference>
<dbReference type="InterPro" id="IPR013320">
    <property type="entry name" value="ConA-like_dom_sf"/>
</dbReference>
<dbReference type="InterPro" id="IPR044736">
    <property type="entry name" value="Gid1/RanBPM/SPLA_SPRY"/>
</dbReference>
<evidence type="ECO:0000259" key="3">
    <source>
        <dbReference type="PROSITE" id="PS50188"/>
    </source>
</evidence>
<dbReference type="InterPro" id="IPR043136">
    <property type="entry name" value="B30.2/SPRY_sf"/>
</dbReference>
<comment type="caution">
    <text evidence="4">The sequence shown here is derived from an EMBL/GenBank/DDBJ whole genome shotgun (WGS) entry which is preliminary data.</text>
</comment>
<dbReference type="InterPro" id="IPR001870">
    <property type="entry name" value="B30.2/SPRY"/>
</dbReference>
<reference evidence="4 5" key="1">
    <citation type="submission" date="2024-10" db="EMBL/GenBank/DDBJ databases">
        <authorList>
            <person name="Kim D."/>
        </authorList>
    </citation>
    <scope>NUCLEOTIDE SEQUENCE [LARGE SCALE GENOMIC DNA]</scope>
    <source>
        <strain evidence="4">BH-2024</strain>
    </source>
</reference>
<feature type="region of interest" description="Disordered" evidence="2">
    <location>
        <begin position="78"/>
        <end position="111"/>
    </location>
</feature>
<keyword evidence="1" id="KW-0694">RNA-binding</keyword>
<dbReference type="CDD" id="cd12885">
    <property type="entry name" value="SPRY_RanBP_like"/>
    <property type="match status" value="1"/>
</dbReference>
<dbReference type="AlphaFoldDB" id="A0ABD2LMK5"/>
<dbReference type="SUPFAM" id="SSF49899">
    <property type="entry name" value="Concanavalin A-like lectins/glucanases"/>
    <property type="match status" value="1"/>
</dbReference>
<gene>
    <name evidence="4" type="ORF">niasHT_002451</name>
</gene>
<evidence type="ECO:0000256" key="1">
    <source>
        <dbReference type="PROSITE-ProRule" id="PRU00182"/>
    </source>
</evidence>
<feature type="compositionally biased region" description="Basic and acidic residues" evidence="2">
    <location>
        <begin position="100"/>
        <end position="111"/>
    </location>
</feature>
<dbReference type="Proteomes" id="UP001620626">
    <property type="component" value="Unassembled WGS sequence"/>
</dbReference>
<name>A0ABD2LMK5_9BILA</name>
<keyword evidence="5" id="KW-1185">Reference proteome</keyword>
<dbReference type="GO" id="GO:0003723">
    <property type="term" value="F:RNA binding"/>
    <property type="evidence" value="ECO:0007669"/>
    <property type="project" value="UniProtKB-KW"/>
</dbReference>
<dbReference type="PROSITE" id="PS50889">
    <property type="entry name" value="S4"/>
    <property type="match status" value="1"/>
</dbReference>
<dbReference type="InterPro" id="IPR003877">
    <property type="entry name" value="SPRY_dom"/>
</dbReference>
<evidence type="ECO:0000256" key="2">
    <source>
        <dbReference type="SAM" id="MobiDB-lite"/>
    </source>
</evidence>